<dbReference type="EMBL" id="JABWUV010000027">
    <property type="protein sequence ID" value="KAF6275454.1"/>
    <property type="molecule type" value="Genomic_DNA"/>
</dbReference>
<accession>A0A7J7RHJ5</accession>
<evidence type="ECO:0000256" key="1">
    <source>
        <dbReference type="SAM" id="MobiDB-lite"/>
    </source>
</evidence>
<feature type="region of interest" description="Disordered" evidence="1">
    <location>
        <begin position="1"/>
        <end position="111"/>
    </location>
</feature>
<protein>
    <submittedName>
        <fullName evidence="2">Uncharacterized protein</fullName>
    </submittedName>
</protein>
<proteinExistence type="predicted"/>
<name>A0A7J7RHJ5_MYOMY</name>
<dbReference type="Proteomes" id="UP000527355">
    <property type="component" value="Unassembled WGS sequence"/>
</dbReference>
<gene>
    <name evidence="2" type="ORF">mMyoMyo1_010312</name>
</gene>
<evidence type="ECO:0000313" key="3">
    <source>
        <dbReference type="Proteomes" id="UP000527355"/>
    </source>
</evidence>
<evidence type="ECO:0000313" key="2">
    <source>
        <dbReference type="EMBL" id="KAF6275454.1"/>
    </source>
</evidence>
<dbReference type="AlphaFoldDB" id="A0A7J7RHJ5"/>
<reference evidence="2 3" key="1">
    <citation type="journal article" date="2020" name="Nature">
        <title>Six reference-quality genomes reveal evolution of bat adaptations.</title>
        <authorList>
            <person name="Jebb D."/>
            <person name="Huang Z."/>
            <person name="Pippel M."/>
            <person name="Hughes G.M."/>
            <person name="Lavrichenko K."/>
            <person name="Devanna P."/>
            <person name="Winkler S."/>
            <person name="Jermiin L.S."/>
            <person name="Skirmuntt E.C."/>
            <person name="Katzourakis A."/>
            <person name="Burkitt-Gray L."/>
            <person name="Ray D.A."/>
            <person name="Sullivan K.A.M."/>
            <person name="Roscito J.G."/>
            <person name="Kirilenko B.M."/>
            <person name="Davalos L.M."/>
            <person name="Corthals A.P."/>
            <person name="Power M.L."/>
            <person name="Jones G."/>
            <person name="Ransome R.D."/>
            <person name="Dechmann D.K.N."/>
            <person name="Locatelli A.G."/>
            <person name="Puechmaille S.J."/>
            <person name="Fedrigo O."/>
            <person name="Jarvis E.D."/>
            <person name="Hiller M."/>
            <person name="Vernes S.C."/>
            <person name="Myers E.W."/>
            <person name="Teeling E.C."/>
        </authorList>
    </citation>
    <scope>NUCLEOTIDE SEQUENCE [LARGE SCALE GENOMIC DNA]</scope>
    <source>
        <strain evidence="2">MMyoMyo1</strain>
        <tissue evidence="2">Flight muscle</tissue>
    </source>
</reference>
<sequence>MKGHHGGGGGARAGCPGQRRGWQNSPGCRGGQWPGQFLGRQRDTQRRPLRRGRTEGLPSGVTGHAQVTEPWANPAPQLSQVHLPRQGPPLRTGSEKPSLGPPMRTRRPEGRRPVRDPVLLWLDFLSLMFGGRSCF</sequence>
<comment type="caution">
    <text evidence="2">The sequence shown here is derived from an EMBL/GenBank/DDBJ whole genome shotgun (WGS) entry which is preliminary data.</text>
</comment>
<keyword evidence="3" id="KW-1185">Reference proteome</keyword>
<organism evidence="2 3">
    <name type="scientific">Myotis myotis</name>
    <name type="common">Greater mouse-eared bat</name>
    <name type="synonym">Vespertilio myotis</name>
    <dbReference type="NCBI Taxonomy" id="51298"/>
    <lineage>
        <taxon>Eukaryota</taxon>
        <taxon>Metazoa</taxon>
        <taxon>Chordata</taxon>
        <taxon>Craniata</taxon>
        <taxon>Vertebrata</taxon>
        <taxon>Euteleostomi</taxon>
        <taxon>Mammalia</taxon>
        <taxon>Eutheria</taxon>
        <taxon>Laurasiatheria</taxon>
        <taxon>Chiroptera</taxon>
        <taxon>Yangochiroptera</taxon>
        <taxon>Vespertilionidae</taxon>
        <taxon>Myotis</taxon>
    </lineage>
</organism>
<feature type="compositionally biased region" description="Gly residues" evidence="1">
    <location>
        <begin position="1"/>
        <end position="12"/>
    </location>
</feature>